<gene>
    <name evidence="1" type="ORF">KS4_31380</name>
</gene>
<accession>A0A517YXV4</accession>
<proteinExistence type="predicted"/>
<evidence type="ECO:0000313" key="2">
    <source>
        <dbReference type="Proteomes" id="UP000317369"/>
    </source>
</evidence>
<keyword evidence="2" id="KW-1185">Reference proteome</keyword>
<dbReference type="KEGG" id="pcor:KS4_31380"/>
<protein>
    <submittedName>
        <fullName evidence="1">Uncharacterized protein</fullName>
    </submittedName>
</protein>
<dbReference type="AlphaFoldDB" id="A0A517YXV4"/>
<dbReference type="EMBL" id="CP036425">
    <property type="protein sequence ID" value="QDU35060.1"/>
    <property type="molecule type" value="Genomic_DNA"/>
</dbReference>
<reference evidence="1 2" key="1">
    <citation type="submission" date="2019-02" db="EMBL/GenBank/DDBJ databases">
        <title>Deep-cultivation of Planctomycetes and their phenomic and genomic characterization uncovers novel biology.</title>
        <authorList>
            <person name="Wiegand S."/>
            <person name="Jogler M."/>
            <person name="Boedeker C."/>
            <person name="Pinto D."/>
            <person name="Vollmers J."/>
            <person name="Rivas-Marin E."/>
            <person name="Kohn T."/>
            <person name="Peeters S.H."/>
            <person name="Heuer A."/>
            <person name="Rast P."/>
            <person name="Oberbeckmann S."/>
            <person name="Bunk B."/>
            <person name="Jeske O."/>
            <person name="Meyerdierks A."/>
            <person name="Storesund J.E."/>
            <person name="Kallscheuer N."/>
            <person name="Luecker S."/>
            <person name="Lage O.M."/>
            <person name="Pohl T."/>
            <person name="Merkel B.J."/>
            <person name="Hornburger P."/>
            <person name="Mueller R.-W."/>
            <person name="Bruemmer F."/>
            <person name="Labrenz M."/>
            <person name="Spormann A.M."/>
            <person name="Op den Camp H."/>
            <person name="Overmann J."/>
            <person name="Amann R."/>
            <person name="Jetten M.S.M."/>
            <person name="Mascher T."/>
            <person name="Medema M.H."/>
            <person name="Devos D.P."/>
            <person name="Kaster A.-K."/>
            <person name="Ovreas L."/>
            <person name="Rohde M."/>
            <person name="Galperin M.Y."/>
            <person name="Jogler C."/>
        </authorList>
    </citation>
    <scope>NUCLEOTIDE SEQUENCE [LARGE SCALE GENOMIC DNA]</scope>
    <source>
        <strain evidence="1 2">KS4</strain>
    </source>
</reference>
<organism evidence="1 2">
    <name type="scientific">Poriferisphaera corsica</name>
    <dbReference type="NCBI Taxonomy" id="2528020"/>
    <lineage>
        <taxon>Bacteria</taxon>
        <taxon>Pseudomonadati</taxon>
        <taxon>Planctomycetota</taxon>
        <taxon>Phycisphaerae</taxon>
        <taxon>Phycisphaerales</taxon>
        <taxon>Phycisphaeraceae</taxon>
        <taxon>Poriferisphaera</taxon>
    </lineage>
</organism>
<dbReference type="Proteomes" id="UP000317369">
    <property type="component" value="Chromosome"/>
</dbReference>
<name>A0A517YXV4_9BACT</name>
<sequence length="57" mass="6785">MKLPPEKKELDQSKRPEEYARIRSIQLELAQRGRIMESARYAIEAAKLRDSRRMLAR</sequence>
<evidence type="ECO:0000313" key="1">
    <source>
        <dbReference type="EMBL" id="QDU35060.1"/>
    </source>
</evidence>
<dbReference type="RefSeq" id="WP_200761315.1">
    <property type="nucleotide sequence ID" value="NZ_CP036425.1"/>
</dbReference>